<feature type="region of interest" description="Disordered" evidence="1">
    <location>
        <begin position="190"/>
        <end position="271"/>
    </location>
</feature>
<feature type="region of interest" description="Disordered" evidence="1">
    <location>
        <begin position="87"/>
        <end position="107"/>
    </location>
</feature>
<keyword evidence="3" id="KW-1185">Reference proteome</keyword>
<comment type="caution">
    <text evidence="2">The sequence shown here is derived from an EMBL/GenBank/DDBJ whole genome shotgun (WGS) entry which is preliminary data.</text>
</comment>
<dbReference type="GO" id="GO:0008168">
    <property type="term" value="F:methyltransferase activity"/>
    <property type="evidence" value="ECO:0007669"/>
    <property type="project" value="UniProtKB-KW"/>
</dbReference>
<feature type="compositionally biased region" description="Basic and acidic residues" evidence="1">
    <location>
        <begin position="208"/>
        <end position="219"/>
    </location>
</feature>
<name>A0A4Z2HE18_9TELE</name>
<feature type="region of interest" description="Disordered" evidence="1">
    <location>
        <begin position="19"/>
        <end position="61"/>
    </location>
</feature>
<keyword evidence="2" id="KW-0808">Transferase</keyword>
<feature type="region of interest" description="Disordered" evidence="1">
    <location>
        <begin position="511"/>
        <end position="546"/>
    </location>
</feature>
<feature type="compositionally biased region" description="Polar residues" evidence="1">
    <location>
        <begin position="220"/>
        <end position="235"/>
    </location>
</feature>
<proteinExistence type="predicted"/>
<feature type="compositionally biased region" description="Basic and acidic residues" evidence="1">
    <location>
        <begin position="511"/>
        <end position="530"/>
    </location>
</feature>
<feature type="compositionally biased region" description="Polar residues" evidence="1">
    <location>
        <begin position="456"/>
        <end position="467"/>
    </location>
</feature>
<dbReference type="Proteomes" id="UP000314294">
    <property type="component" value="Unassembled WGS sequence"/>
</dbReference>
<dbReference type="GO" id="GO:0032259">
    <property type="term" value="P:methylation"/>
    <property type="evidence" value="ECO:0007669"/>
    <property type="project" value="UniProtKB-KW"/>
</dbReference>
<feature type="compositionally biased region" description="Low complexity" evidence="1">
    <location>
        <begin position="295"/>
        <end position="310"/>
    </location>
</feature>
<organism evidence="2 3">
    <name type="scientific">Liparis tanakae</name>
    <name type="common">Tanaka's snailfish</name>
    <dbReference type="NCBI Taxonomy" id="230148"/>
    <lineage>
        <taxon>Eukaryota</taxon>
        <taxon>Metazoa</taxon>
        <taxon>Chordata</taxon>
        <taxon>Craniata</taxon>
        <taxon>Vertebrata</taxon>
        <taxon>Euteleostomi</taxon>
        <taxon>Actinopterygii</taxon>
        <taxon>Neopterygii</taxon>
        <taxon>Teleostei</taxon>
        <taxon>Neoteleostei</taxon>
        <taxon>Acanthomorphata</taxon>
        <taxon>Eupercaria</taxon>
        <taxon>Perciformes</taxon>
        <taxon>Cottioidei</taxon>
        <taxon>Cottales</taxon>
        <taxon>Liparidae</taxon>
        <taxon>Liparis</taxon>
    </lineage>
</organism>
<protein>
    <submittedName>
        <fullName evidence="2">Histone-lysine N-methyltransferase 2B</fullName>
    </submittedName>
</protein>
<reference evidence="2 3" key="1">
    <citation type="submission" date="2019-03" db="EMBL/GenBank/DDBJ databases">
        <title>First draft genome of Liparis tanakae, snailfish: a comprehensive survey of snailfish specific genes.</title>
        <authorList>
            <person name="Kim W."/>
            <person name="Song I."/>
            <person name="Jeong J.-H."/>
            <person name="Kim D."/>
            <person name="Kim S."/>
            <person name="Ryu S."/>
            <person name="Song J.Y."/>
            <person name="Lee S.K."/>
        </authorList>
    </citation>
    <scope>NUCLEOTIDE SEQUENCE [LARGE SCALE GENOMIC DNA]</scope>
    <source>
        <tissue evidence="2">Muscle</tissue>
    </source>
</reference>
<evidence type="ECO:0000313" key="2">
    <source>
        <dbReference type="EMBL" id="TNN63790.1"/>
    </source>
</evidence>
<feature type="compositionally biased region" description="Low complexity" evidence="1">
    <location>
        <begin position="19"/>
        <end position="35"/>
    </location>
</feature>
<evidence type="ECO:0000256" key="1">
    <source>
        <dbReference type="SAM" id="MobiDB-lite"/>
    </source>
</evidence>
<feature type="region of interest" description="Disordered" evidence="1">
    <location>
        <begin position="429"/>
        <end position="473"/>
    </location>
</feature>
<evidence type="ECO:0000313" key="3">
    <source>
        <dbReference type="Proteomes" id="UP000314294"/>
    </source>
</evidence>
<feature type="region of interest" description="Disordered" evidence="1">
    <location>
        <begin position="632"/>
        <end position="665"/>
    </location>
</feature>
<dbReference type="EMBL" id="SRLO01000266">
    <property type="protein sequence ID" value="TNN63790.1"/>
    <property type="molecule type" value="Genomic_DNA"/>
</dbReference>
<accession>A0A4Z2HE18</accession>
<gene>
    <name evidence="2" type="primary">Kmt2b_2</name>
    <name evidence="2" type="ORF">EYF80_025992</name>
</gene>
<dbReference type="OrthoDB" id="308383at2759"/>
<sequence length="723" mass="78214">MAASGGGLSSPASVAGLSIQAPARARFPGRPGPARSRLRSEKRTKRGRLGSDDGELFAEGPRPVNIGLALSEDPSLLRLLGVAEKHRRQRDAGFESSSSEEEEVFTGFGTSTVAQASLLSQAKPPQASGPSVAAVPLIVNIIPKTPKPDLIGRSVPRVSIEGQGVTESPAKDKEIPTVVIKLRGKQVALTVKAEQASGGRSITRSANFRKEAKSADSDSKLNQTAATSDGGNKQPTKVRERGEVTEDSDTELSRPQRSGRGTRGFRFGHARRTSQAVALSFTSFHKRQRKRLAKGMGASPEAGAEAGAQSGVEAAMPLECKASNASEKRTPKKRRVFLGLKRKRTKRAPELKTKLVRTRTRRVYYTYVSEPIPATPTLDGNEQRMQSITPCEVELSSLPKEVQKNSSTTVMSARSSRVIKTPKRFLDEEMISLPRGPSSTWLKNQQREDGKPSPSCHESSYDGNLLQSDSESVSVADGSSAVAKFSSKPRPGTSHLEIYKNLKKLTLKLAEKKKGHSAEEDPADHDDGLTHARKRRRSKITMEEMDSPGVVRKLAVSVDAEAKVLSQLPSGDTGDNNEAEGVAADSHEALEVSGPSHRIGLSVANKTMLHLLKKAKVQLIKIDQQKQLKLSQLGSREPRVPVSGRRRRRKRVGVSPKDISLQEQPLGGPRIKHVCRAAAVALGQPRAMVPDDIPRLSALPLHEREGITFSPAAEGKVHPHVFL</sequence>
<feature type="compositionally biased region" description="Basic residues" evidence="1">
    <location>
        <begin position="36"/>
        <end position="48"/>
    </location>
</feature>
<feature type="region of interest" description="Disordered" evidence="1">
    <location>
        <begin position="290"/>
        <end position="310"/>
    </location>
</feature>
<keyword evidence="2" id="KW-0489">Methyltransferase</keyword>
<dbReference type="AlphaFoldDB" id="A0A4Z2HE18"/>